<feature type="region of interest" description="Disordered" evidence="2">
    <location>
        <begin position="123"/>
        <end position="180"/>
    </location>
</feature>
<dbReference type="GO" id="GO:0034451">
    <property type="term" value="C:centriolar satellite"/>
    <property type="evidence" value="ECO:0007669"/>
    <property type="project" value="TreeGrafter"/>
</dbReference>
<dbReference type="GO" id="GO:0005814">
    <property type="term" value="C:centriole"/>
    <property type="evidence" value="ECO:0007669"/>
    <property type="project" value="TreeGrafter"/>
</dbReference>
<organism evidence="3 4">
    <name type="scientific">Triplophysa rosa</name>
    <name type="common">Cave loach</name>
    <dbReference type="NCBI Taxonomy" id="992332"/>
    <lineage>
        <taxon>Eukaryota</taxon>
        <taxon>Metazoa</taxon>
        <taxon>Chordata</taxon>
        <taxon>Craniata</taxon>
        <taxon>Vertebrata</taxon>
        <taxon>Euteleostomi</taxon>
        <taxon>Actinopterygii</taxon>
        <taxon>Neopterygii</taxon>
        <taxon>Teleostei</taxon>
        <taxon>Ostariophysi</taxon>
        <taxon>Cypriniformes</taxon>
        <taxon>Nemacheilidae</taxon>
        <taxon>Triplophysa</taxon>
    </lineage>
</organism>
<feature type="region of interest" description="Disordered" evidence="2">
    <location>
        <begin position="205"/>
        <end position="275"/>
    </location>
</feature>
<dbReference type="GO" id="GO:0005876">
    <property type="term" value="C:spindle microtubule"/>
    <property type="evidence" value="ECO:0007669"/>
    <property type="project" value="TreeGrafter"/>
</dbReference>
<accession>A0A9W7TE87</accession>
<dbReference type="PANTHER" id="PTHR46725:SF1">
    <property type="entry name" value="COILED-COIL DOMAIN-CONTAINING PROTEIN 57"/>
    <property type="match status" value="1"/>
</dbReference>
<dbReference type="Proteomes" id="UP001059041">
    <property type="component" value="Linkage Group LG18"/>
</dbReference>
<name>A0A9W7TE87_TRIRA</name>
<keyword evidence="1" id="KW-0175">Coiled coil</keyword>
<evidence type="ECO:0000313" key="4">
    <source>
        <dbReference type="Proteomes" id="UP001059041"/>
    </source>
</evidence>
<dbReference type="AlphaFoldDB" id="A0A9W7TE87"/>
<gene>
    <name evidence="3" type="ORF">IRJ41_011028</name>
</gene>
<dbReference type="GO" id="GO:0007099">
    <property type="term" value="P:centriole replication"/>
    <property type="evidence" value="ECO:0007669"/>
    <property type="project" value="TreeGrafter"/>
</dbReference>
<dbReference type="InterPro" id="IPR042481">
    <property type="entry name" value="CCDC57"/>
</dbReference>
<feature type="coiled-coil region" evidence="1">
    <location>
        <begin position="27"/>
        <end position="54"/>
    </location>
</feature>
<feature type="compositionally biased region" description="Basic and acidic residues" evidence="2">
    <location>
        <begin position="138"/>
        <end position="149"/>
    </location>
</feature>
<comment type="caution">
    <text evidence="3">The sequence shown here is derived from an EMBL/GenBank/DDBJ whole genome shotgun (WGS) entry which is preliminary data.</text>
</comment>
<dbReference type="GO" id="GO:0060271">
    <property type="term" value="P:cilium assembly"/>
    <property type="evidence" value="ECO:0007669"/>
    <property type="project" value="TreeGrafter"/>
</dbReference>
<feature type="compositionally biased region" description="Basic and acidic residues" evidence="2">
    <location>
        <begin position="244"/>
        <end position="259"/>
    </location>
</feature>
<dbReference type="GO" id="GO:0045931">
    <property type="term" value="P:positive regulation of mitotic cell cycle"/>
    <property type="evidence" value="ECO:0007669"/>
    <property type="project" value="TreeGrafter"/>
</dbReference>
<dbReference type="PANTHER" id="PTHR46725">
    <property type="entry name" value="COILED-COIL DOMAIN-CONTAINING PROTEIN 57"/>
    <property type="match status" value="1"/>
</dbReference>
<protein>
    <submittedName>
        <fullName evidence="3">Coiled-coil domain-containing protein 57</fullName>
    </submittedName>
</protein>
<reference evidence="3" key="1">
    <citation type="submission" date="2021-02" db="EMBL/GenBank/DDBJ databases">
        <title>Comparative genomics reveals that relaxation of natural selection precedes convergent phenotypic evolution of cavefish.</title>
        <authorList>
            <person name="Peng Z."/>
        </authorList>
    </citation>
    <scope>NUCLEOTIDE SEQUENCE</scope>
    <source>
        <tissue evidence="3">Muscle</tissue>
    </source>
</reference>
<evidence type="ECO:0000256" key="2">
    <source>
        <dbReference type="SAM" id="MobiDB-lite"/>
    </source>
</evidence>
<sequence>MLQEENLSLRQQLLLGRSARGGALGDVALLQSKLKQAARLISSLSQDKRQLIEMGNRLRAQLIEAGIEVPRDPKIIIKPSNVPEQSLVGKDPCQSEHGLRSKSRLSTLEQLQYQLTTQELQYAQRDQNKRKPIVVHPRFSDSESSEKHRSINPWDPPARSKFVGSKENTSPQPNHSDHVLLSSVGTDESLQEVWKMLDRGLSSSLFSPSESEDKGNVAADKRAQDSAREQPTPLVSVEGTKASLQEKKQSRTFVHEQKTRPVGNLGRIRNYNIKD</sequence>
<evidence type="ECO:0000313" key="3">
    <source>
        <dbReference type="EMBL" id="KAI7797005.1"/>
    </source>
</evidence>
<keyword evidence="4" id="KW-1185">Reference proteome</keyword>
<dbReference type="EMBL" id="JAFHDT010000018">
    <property type="protein sequence ID" value="KAI7797005.1"/>
    <property type="molecule type" value="Genomic_DNA"/>
</dbReference>
<proteinExistence type="predicted"/>
<feature type="compositionally biased region" description="Basic and acidic residues" evidence="2">
    <location>
        <begin position="211"/>
        <end position="228"/>
    </location>
</feature>
<evidence type="ECO:0000256" key="1">
    <source>
        <dbReference type="SAM" id="Coils"/>
    </source>
</evidence>
<dbReference type="GO" id="GO:0007020">
    <property type="term" value="P:microtubule nucleation"/>
    <property type="evidence" value="ECO:0007669"/>
    <property type="project" value="TreeGrafter"/>
</dbReference>